<organism evidence="1 2">
    <name type="scientific">Violaceomyces palustris</name>
    <dbReference type="NCBI Taxonomy" id="1673888"/>
    <lineage>
        <taxon>Eukaryota</taxon>
        <taxon>Fungi</taxon>
        <taxon>Dikarya</taxon>
        <taxon>Basidiomycota</taxon>
        <taxon>Ustilaginomycotina</taxon>
        <taxon>Ustilaginomycetes</taxon>
        <taxon>Violaceomycetales</taxon>
        <taxon>Violaceomycetaceae</taxon>
        <taxon>Violaceomyces</taxon>
    </lineage>
</organism>
<name>A0ACD0P096_9BASI</name>
<evidence type="ECO:0000313" key="1">
    <source>
        <dbReference type="EMBL" id="PWN51441.1"/>
    </source>
</evidence>
<keyword evidence="2" id="KW-1185">Reference proteome</keyword>
<sequence length="451" mass="50616">MTPPFIRDRHLALSNVLIPFSIGLFLLAQRIQAWGIVGHQIVATIAQTQLHPLVRQHLCTILPAFTSYPSDWPTGRQQHHHDHLEQQGSHTHCHLATLAGWPDNVRYRLPWSSQLHYVNPMEDHPPDSCLYGEKGWTNQDNLLTSMVNYTSRLVAEHGYQRDQALRFVVHFFGDAHQPLHLTGRAKGGNDIWVHFEGRKVKLHSVWDTLLINKQIRQLSNYTSPLPSARIESALRGAIYDNYVRWILNEGLGQPGRLASGDGQKISGWWSDELDSWTVCEGRVDRADLPDAQLVMMASKDGAGDEKTFDPSKVDDTDLPLCPYQWTKAIHPLVCEYAFAKPVPETDPEDDRGAGASDPGEPAPIPSPAPLPELDVPEYVGRIEGDKVIQRQLAEGGVRLAALLNTLLLEEAEKAQEEAQARGLRSPVPLSSRIWSLLHRGAMLRFSNLFFL</sequence>
<proteinExistence type="predicted"/>
<evidence type="ECO:0000313" key="2">
    <source>
        <dbReference type="Proteomes" id="UP000245626"/>
    </source>
</evidence>
<dbReference type="EMBL" id="KZ819843">
    <property type="protein sequence ID" value="PWN51441.1"/>
    <property type="molecule type" value="Genomic_DNA"/>
</dbReference>
<accession>A0ACD0P096</accession>
<protein>
    <submittedName>
        <fullName evidence="1">Phospholipase C/P1 nuclease</fullName>
    </submittedName>
</protein>
<gene>
    <name evidence="1" type="ORF">IE53DRAFT_378956</name>
</gene>
<dbReference type="Proteomes" id="UP000245626">
    <property type="component" value="Unassembled WGS sequence"/>
</dbReference>
<reference evidence="1 2" key="1">
    <citation type="journal article" date="2018" name="Mol. Biol. Evol.">
        <title>Broad Genomic Sampling Reveals a Smut Pathogenic Ancestry of the Fungal Clade Ustilaginomycotina.</title>
        <authorList>
            <person name="Kijpornyongpan T."/>
            <person name="Mondo S.J."/>
            <person name="Barry K."/>
            <person name="Sandor L."/>
            <person name="Lee J."/>
            <person name="Lipzen A."/>
            <person name="Pangilinan J."/>
            <person name="LaButti K."/>
            <person name="Hainaut M."/>
            <person name="Henrissat B."/>
            <person name="Grigoriev I.V."/>
            <person name="Spatafora J.W."/>
            <person name="Aime M.C."/>
        </authorList>
    </citation>
    <scope>NUCLEOTIDE SEQUENCE [LARGE SCALE GENOMIC DNA]</scope>
    <source>
        <strain evidence="1 2">SA 807</strain>
    </source>
</reference>